<keyword evidence="1" id="KW-0732">Signal</keyword>
<protein>
    <recommendedName>
        <fullName evidence="2">THAP4-like heme-binding domain-containing protein</fullName>
    </recommendedName>
</protein>
<accession>A0A840RA72</accession>
<name>A0A840RA72_9NEIS</name>
<comment type="caution">
    <text evidence="3">The sequence shown here is derived from an EMBL/GenBank/DDBJ whole genome shotgun (WGS) entry which is preliminary data.</text>
</comment>
<sequence>MKLHSIMLATALAAGAAGTIHAKEAANPLTALIGVWEGDKGTDVAPAQKSTGKAGTAAASPYFERMEIAAGPGVTNASEQDLVSVTIRQRVYRKSDKQQFHDQMGYLIWDQKNSRLIYSFCIPRGVCASAEGKYDKPGEFNLGTKSAFAETDFMKKNAKTNSVAITMKLAADGTLSYSEVTALTIYGKPFTHVDASTLKKVAGN</sequence>
<gene>
    <name evidence="3" type="ORF">HNQ50_000517</name>
</gene>
<organism evidence="3 4">
    <name type="scientific">Silvimonas terrae</name>
    <dbReference type="NCBI Taxonomy" id="300266"/>
    <lineage>
        <taxon>Bacteria</taxon>
        <taxon>Pseudomonadati</taxon>
        <taxon>Pseudomonadota</taxon>
        <taxon>Betaproteobacteria</taxon>
        <taxon>Neisseriales</taxon>
        <taxon>Chitinibacteraceae</taxon>
        <taxon>Silvimonas</taxon>
    </lineage>
</organism>
<dbReference type="PIRSF" id="PIRSF036226">
    <property type="entry name" value="UCP036226"/>
    <property type="match status" value="1"/>
</dbReference>
<dbReference type="Gene3D" id="2.40.128.20">
    <property type="match status" value="1"/>
</dbReference>
<evidence type="ECO:0000313" key="3">
    <source>
        <dbReference type="EMBL" id="MBB5189807.1"/>
    </source>
</evidence>
<feature type="signal peptide" evidence="1">
    <location>
        <begin position="1"/>
        <end position="22"/>
    </location>
</feature>
<evidence type="ECO:0000313" key="4">
    <source>
        <dbReference type="Proteomes" id="UP000543030"/>
    </source>
</evidence>
<dbReference type="SUPFAM" id="SSF50814">
    <property type="entry name" value="Lipocalins"/>
    <property type="match status" value="1"/>
</dbReference>
<feature type="domain" description="THAP4-like heme-binding" evidence="2">
    <location>
        <begin position="27"/>
        <end position="200"/>
    </location>
</feature>
<evidence type="ECO:0000256" key="1">
    <source>
        <dbReference type="SAM" id="SignalP"/>
    </source>
</evidence>
<dbReference type="InterPro" id="IPR012674">
    <property type="entry name" value="Calycin"/>
</dbReference>
<dbReference type="Pfam" id="PF08768">
    <property type="entry name" value="THAP4_heme-bd"/>
    <property type="match status" value="1"/>
</dbReference>
<keyword evidence="4" id="KW-1185">Reference proteome</keyword>
<evidence type="ECO:0000259" key="2">
    <source>
        <dbReference type="Pfam" id="PF08768"/>
    </source>
</evidence>
<dbReference type="AlphaFoldDB" id="A0A840RA72"/>
<dbReference type="RefSeq" id="WP_184097223.1">
    <property type="nucleotide sequence ID" value="NZ_JACHHN010000001.1"/>
</dbReference>
<dbReference type="Proteomes" id="UP000543030">
    <property type="component" value="Unassembled WGS sequence"/>
</dbReference>
<reference evidence="3 4" key="1">
    <citation type="submission" date="2020-08" db="EMBL/GenBank/DDBJ databases">
        <title>Genomic Encyclopedia of Type Strains, Phase IV (KMG-IV): sequencing the most valuable type-strain genomes for metagenomic binning, comparative biology and taxonomic classification.</title>
        <authorList>
            <person name="Goeker M."/>
        </authorList>
    </citation>
    <scope>NUCLEOTIDE SEQUENCE [LARGE SCALE GENOMIC DNA]</scope>
    <source>
        <strain evidence="3 4">DSM 18233</strain>
    </source>
</reference>
<proteinExistence type="predicted"/>
<dbReference type="InterPro" id="IPR014878">
    <property type="entry name" value="THAP4-like_heme-bd"/>
</dbReference>
<dbReference type="EMBL" id="JACHHN010000001">
    <property type="protein sequence ID" value="MBB5189807.1"/>
    <property type="molecule type" value="Genomic_DNA"/>
</dbReference>
<feature type="chain" id="PRO_5032715696" description="THAP4-like heme-binding domain-containing protein" evidence="1">
    <location>
        <begin position="23"/>
        <end position="204"/>
    </location>
</feature>
<dbReference type="InterPro" id="IPR014602">
    <property type="entry name" value="UCP036226"/>
</dbReference>